<name>A0A645AUD8_9ZZZZ</name>
<accession>A0A645AUD8</accession>
<reference evidence="1" key="1">
    <citation type="submission" date="2019-08" db="EMBL/GenBank/DDBJ databases">
        <authorList>
            <person name="Kucharzyk K."/>
            <person name="Murdoch R.W."/>
            <person name="Higgins S."/>
            <person name="Loffler F."/>
        </authorList>
    </citation>
    <scope>NUCLEOTIDE SEQUENCE</scope>
</reference>
<dbReference type="AlphaFoldDB" id="A0A645AUD8"/>
<evidence type="ECO:0000313" key="1">
    <source>
        <dbReference type="EMBL" id="MPM56730.1"/>
    </source>
</evidence>
<organism evidence="1">
    <name type="scientific">bioreactor metagenome</name>
    <dbReference type="NCBI Taxonomy" id="1076179"/>
    <lineage>
        <taxon>unclassified sequences</taxon>
        <taxon>metagenomes</taxon>
        <taxon>ecological metagenomes</taxon>
    </lineage>
</organism>
<protein>
    <submittedName>
        <fullName evidence="1">Uncharacterized protein</fullName>
    </submittedName>
</protein>
<proteinExistence type="predicted"/>
<sequence length="78" mass="8628">MKKSATIITTIILMALLSSSLFAAGTNETTVLRLAAYVPERTTFIADEFGFLVASNAYNFTYSMYEQGMERTLFVVAN</sequence>
<dbReference type="EMBL" id="VSSQ01015900">
    <property type="protein sequence ID" value="MPM56730.1"/>
    <property type="molecule type" value="Genomic_DNA"/>
</dbReference>
<gene>
    <name evidence="1" type="ORF">SDC9_103544</name>
</gene>
<comment type="caution">
    <text evidence="1">The sequence shown here is derived from an EMBL/GenBank/DDBJ whole genome shotgun (WGS) entry which is preliminary data.</text>
</comment>